<feature type="transmembrane region" description="Helical" evidence="1">
    <location>
        <begin position="6"/>
        <end position="24"/>
    </location>
</feature>
<dbReference type="Proteomes" id="UP000681594">
    <property type="component" value="Unassembled WGS sequence"/>
</dbReference>
<keyword evidence="1" id="KW-0812">Transmembrane</keyword>
<evidence type="ECO:0000313" key="2">
    <source>
        <dbReference type="EMBL" id="MBP0445022.1"/>
    </source>
</evidence>
<feature type="transmembrane region" description="Helical" evidence="1">
    <location>
        <begin position="31"/>
        <end position="47"/>
    </location>
</feature>
<comment type="caution">
    <text evidence="2">The sequence shown here is derived from an EMBL/GenBank/DDBJ whole genome shotgun (WGS) entry which is preliminary data.</text>
</comment>
<sequence>MSGFLPMWLAIPGVIAAGAMTLAVTVSRCGIPLWLLPLVLLLAVGTWS</sequence>
<keyword evidence="3" id="KW-1185">Reference proteome</keyword>
<dbReference type="EMBL" id="JAGIZB010000007">
    <property type="protein sequence ID" value="MBP0445022.1"/>
    <property type="molecule type" value="Genomic_DNA"/>
</dbReference>
<evidence type="ECO:0000313" key="3">
    <source>
        <dbReference type="Proteomes" id="UP000681594"/>
    </source>
</evidence>
<reference evidence="2 3" key="1">
    <citation type="submission" date="2021-03" db="EMBL/GenBank/DDBJ databases">
        <authorList>
            <person name="So Y."/>
        </authorList>
    </citation>
    <scope>NUCLEOTIDE SEQUENCE [LARGE SCALE GENOMIC DNA]</scope>
    <source>
        <strain evidence="2 3">SSH11</strain>
    </source>
</reference>
<accession>A0ABS4ADD8</accession>
<protein>
    <submittedName>
        <fullName evidence="2">Uncharacterized protein</fullName>
    </submittedName>
</protein>
<gene>
    <name evidence="2" type="ORF">J8J14_09540</name>
</gene>
<keyword evidence="1" id="KW-0472">Membrane</keyword>
<dbReference type="RefSeq" id="WP_209379264.1">
    <property type="nucleotide sequence ID" value="NZ_JAGIZB010000007.1"/>
</dbReference>
<name>A0ABS4ADD8_9PROT</name>
<organism evidence="2 3">
    <name type="scientific">Pararoseomonas baculiformis</name>
    <dbReference type="NCBI Taxonomy" id="2820812"/>
    <lineage>
        <taxon>Bacteria</taxon>
        <taxon>Pseudomonadati</taxon>
        <taxon>Pseudomonadota</taxon>
        <taxon>Alphaproteobacteria</taxon>
        <taxon>Acetobacterales</taxon>
        <taxon>Acetobacteraceae</taxon>
        <taxon>Pararoseomonas</taxon>
    </lineage>
</organism>
<proteinExistence type="predicted"/>
<keyword evidence="1" id="KW-1133">Transmembrane helix</keyword>
<evidence type="ECO:0000256" key="1">
    <source>
        <dbReference type="SAM" id="Phobius"/>
    </source>
</evidence>